<keyword evidence="1" id="KW-0862">Zinc</keyword>
<dbReference type="AlphaFoldDB" id="A0AAD2VQM6"/>
<proteinExistence type="predicted"/>
<comment type="caution">
    <text evidence="3">The sequence shown here is derived from an EMBL/GenBank/DDBJ whole genome shotgun (WGS) entry which is preliminary data.</text>
</comment>
<dbReference type="EMBL" id="ABEXCJ050000001">
    <property type="protein sequence ID" value="EMR4588795.1"/>
    <property type="molecule type" value="Genomic_DNA"/>
</dbReference>
<dbReference type="GO" id="GO:0008270">
    <property type="term" value="F:zinc ion binding"/>
    <property type="evidence" value="ECO:0007669"/>
    <property type="project" value="UniProtKB-KW"/>
</dbReference>
<keyword evidence="1" id="KW-0479">Metal-binding</keyword>
<name>A0AAD2VQM6_PRORE</name>
<dbReference type="InterPro" id="IPR007527">
    <property type="entry name" value="Znf_SWIM"/>
</dbReference>
<gene>
    <name evidence="4" type="ORF">M0K77_001075</name>
    <name evidence="3" type="ORF">M0K77_RS05375</name>
</gene>
<evidence type="ECO:0000313" key="4">
    <source>
        <dbReference type="EMBL" id="EMR4588795.1"/>
    </source>
</evidence>
<dbReference type="EMBL" id="ABEXCJ040000001">
    <property type="protein sequence ID" value="ELR5216608.1"/>
    <property type="molecule type" value="Genomic_DNA"/>
</dbReference>
<feature type="domain" description="SWIM-type" evidence="2">
    <location>
        <begin position="51"/>
        <end position="84"/>
    </location>
</feature>
<reference evidence="3" key="1">
    <citation type="submission" date="2023-10" db="EMBL/GenBank/DDBJ databases">
        <authorList>
            <consortium name="Clinical and Environmental Microbiology Branch: Whole genome sequencing antimicrobial resistance pathogens in the healthcare setting"/>
        </authorList>
    </citation>
    <scope>NUCLEOTIDE SEQUENCE</scope>
    <source>
        <strain evidence="3">2020QW-00022</strain>
    </source>
</reference>
<evidence type="ECO:0000256" key="1">
    <source>
        <dbReference type="PROSITE-ProRule" id="PRU00325"/>
    </source>
</evidence>
<accession>A0AAD2VQM6</accession>
<evidence type="ECO:0000313" key="3">
    <source>
        <dbReference type="EMBL" id="ELR5216608.1"/>
    </source>
</evidence>
<evidence type="ECO:0000259" key="2">
    <source>
        <dbReference type="PROSITE" id="PS50966"/>
    </source>
</evidence>
<organism evidence="3">
    <name type="scientific">Providencia rettgeri</name>
    <dbReference type="NCBI Taxonomy" id="587"/>
    <lineage>
        <taxon>Bacteria</taxon>
        <taxon>Pseudomonadati</taxon>
        <taxon>Pseudomonadota</taxon>
        <taxon>Gammaproteobacteria</taxon>
        <taxon>Enterobacterales</taxon>
        <taxon>Morganellaceae</taxon>
        <taxon>Providencia</taxon>
    </lineage>
</organism>
<keyword evidence="1" id="KW-0863">Zinc-finger</keyword>
<protein>
    <submittedName>
        <fullName evidence="3">SWIM zinc finger family protein</fullName>
    </submittedName>
</protein>
<sequence>MSWKNSYLQYDDDALTVFANVGLLRRARKDVENQKVIPTDLGAGTFTSDGQSVSLDAQGIQKATCNCPATGCCKHILAAVLWVQSNTIEESDPEESIASESDTVLSELFALQPESLITQATKPELRLALKFVAQWQDNELVYDAQSNQLKISLPEYDEPIIYMRNSGLQGMISSLPEKQKKAIHLAIIAKLKLQHGQDWHWPEELTAGQVQQQGLSQDDKVVMGSIEQFIQDMLRQGLSHISQSSASQLQLLNMSARAEGLPRLAKDMKRLSQQVKCLADKHFTMDEGQVLRLIAEISAYLYQLSAANEQQLIELKGLQRRQYSDQSIEFDLLPIDANWWKTESGAIGATLSFWDRQNKKIIQCTQGRGNSLDPTFNRQNVWQTLSLWKHTAEHLMKTPFRLHSPRLSEEGELSASGESYAVSGKEKGLTTDDYLNIKAEFGYTDWQLVANELPTLTQDNRFSPVLLHITNYEPLYWDETEQCVLWTVTDAQQNRAFLRLNWQGSDDHKIEELRFMTKQQWPICAVTVQVSHSQEAIQLVPKTLWLKNEQGVELFYLDFESTPRKKQRSGFFNKIIEYMAKKQQKSQIFVPELTLASQLVRPILSVLETQACTGRQCLSQTQQNEIAYVIKILEDLGALWLANQFKPLIAPGAIHPQLLLQLVYLCDRFERLQMPLPFQFNQ</sequence>
<dbReference type="PROSITE" id="PS50966">
    <property type="entry name" value="ZF_SWIM"/>
    <property type="match status" value="1"/>
</dbReference>